<dbReference type="PANTHER" id="PTHR32361:SF9">
    <property type="entry name" value="FERRIC REDUCTASE TRANSMEMBRANE COMPONENT 3-RELATED"/>
    <property type="match status" value="1"/>
</dbReference>
<keyword evidence="5 7" id="KW-0472">Membrane</keyword>
<evidence type="ECO:0000259" key="8">
    <source>
        <dbReference type="PROSITE" id="PS51384"/>
    </source>
</evidence>
<dbReference type="SUPFAM" id="SSF63380">
    <property type="entry name" value="Riboflavin synthase domain-like"/>
    <property type="match status" value="1"/>
</dbReference>
<protein>
    <recommendedName>
        <fullName evidence="8">FAD-binding FR-type domain-containing protein</fullName>
    </recommendedName>
</protein>
<dbReference type="InterPro" id="IPR039261">
    <property type="entry name" value="FNR_nucleotide-bd"/>
</dbReference>
<dbReference type="OrthoDB" id="167398at2759"/>
<feature type="transmembrane region" description="Helical" evidence="7">
    <location>
        <begin position="157"/>
        <end position="177"/>
    </location>
</feature>
<comment type="caution">
    <text evidence="9">The sequence shown here is derived from an EMBL/GenBank/DDBJ whole genome shotgun (WGS) entry which is preliminary data.</text>
</comment>
<dbReference type="InterPro" id="IPR051410">
    <property type="entry name" value="Ferric/Cupric_Reductase"/>
</dbReference>
<sequence>MALTFPVIAQLSFAVCTLLTLVVVLLATGLRKYIPFCLKRPCRFVFPSKGICLSFTLILGALTLAAVIQLSTYPTTLGPIVVVCVVLGRMAAWSMIVTLFLSLRPVSHFLKIGLEKVIIIHGVLGIIALLAGIVHGILPFYFESSAREVLKNGGLEAAIGCGLLLLSLLFATVYRLYPCGYRIFRLTHWLVYPASTMFAYHLYVWDTIFSEWYSAAVRVTSIVFIMCLGLSFLERLRELYVAMRQWLGTKRSTKADDECSNPFCCRIEALKPLSDDTSRGPTACMLSVRCPIKPSPGQWVYLFLPGMDIMAHAYSTLPSTSDGIIHFLISGKGLMTRRLLGSPSNAIIGKTVMVQGPYGVNDLPRQLTYHKSYCIFICGGTGVAPVASNIQGFPKSIIRSSVSVLWHFYNADSLNVIYPLINEVHQKRLIYSGCNTQKVASFFLDDAEDEFSSTGESSGSTGVPFLTYLDNHSIPDAKQLERFIQSSIGRVAEEKITHVHFFLCGPVGLTDNATKAINAVKLSDGLRLGTVRIENFHMLPW</sequence>
<accession>A0A7J6MJ54</accession>
<dbReference type="Gene3D" id="3.40.50.80">
    <property type="entry name" value="Nucleotide-binding domain of ferredoxin-NADP reductase (FNR) module"/>
    <property type="match status" value="1"/>
</dbReference>
<dbReference type="SUPFAM" id="SSF52343">
    <property type="entry name" value="Ferredoxin reductase-like, C-terminal NADP-linked domain"/>
    <property type="match status" value="1"/>
</dbReference>
<dbReference type="Proteomes" id="UP000591131">
    <property type="component" value="Unassembled WGS sequence"/>
</dbReference>
<feature type="transmembrane region" description="Helical" evidence="7">
    <location>
        <begin position="51"/>
        <end position="71"/>
    </location>
</feature>
<dbReference type="Pfam" id="PF01794">
    <property type="entry name" value="Ferric_reduct"/>
    <property type="match status" value="1"/>
</dbReference>
<keyword evidence="4 7" id="KW-1133">Transmembrane helix</keyword>
<evidence type="ECO:0000256" key="2">
    <source>
        <dbReference type="ARBA" id="ARBA00022448"/>
    </source>
</evidence>
<keyword evidence="10" id="KW-1185">Reference proteome</keyword>
<keyword evidence="2" id="KW-0813">Transport</keyword>
<dbReference type="EMBL" id="JAAPAO010000136">
    <property type="protein sequence ID" value="KAF4671514.1"/>
    <property type="molecule type" value="Genomic_DNA"/>
</dbReference>
<comment type="subcellular location">
    <subcellularLocation>
        <location evidence="1">Membrane</location>
        <topology evidence="1">Multi-pass membrane protein</topology>
    </subcellularLocation>
</comment>
<dbReference type="PROSITE" id="PS51384">
    <property type="entry name" value="FAD_FR"/>
    <property type="match status" value="1"/>
</dbReference>
<feature type="transmembrane region" description="Helical" evidence="7">
    <location>
        <begin position="212"/>
        <end position="233"/>
    </location>
</feature>
<dbReference type="GO" id="GO:0006879">
    <property type="term" value="P:intracellular iron ion homeostasis"/>
    <property type="evidence" value="ECO:0007669"/>
    <property type="project" value="TreeGrafter"/>
</dbReference>
<dbReference type="GO" id="GO:0000293">
    <property type="term" value="F:ferric-chelate reductase activity"/>
    <property type="evidence" value="ECO:0007669"/>
    <property type="project" value="TreeGrafter"/>
</dbReference>
<feature type="transmembrane region" description="Helical" evidence="7">
    <location>
        <begin position="77"/>
        <end position="101"/>
    </location>
</feature>
<evidence type="ECO:0000256" key="7">
    <source>
        <dbReference type="SAM" id="Phobius"/>
    </source>
</evidence>
<gene>
    <name evidence="9" type="ORF">FOL47_001497</name>
</gene>
<proteinExistence type="predicted"/>
<feature type="transmembrane region" description="Helical" evidence="7">
    <location>
        <begin position="6"/>
        <end position="30"/>
    </location>
</feature>
<evidence type="ECO:0000256" key="4">
    <source>
        <dbReference type="ARBA" id="ARBA00022989"/>
    </source>
</evidence>
<dbReference type="InterPro" id="IPR013130">
    <property type="entry name" value="Fe3_Rdtase_TM_dom"/>
</dbReference>
<name>A0A7J6MJ54_PERCH</name>
<reference evidence="9 10" key="1">
    <citation type="submission" date="2020-04" db="EMBL/GenBank/DDBJ databases">
        <title>Perkinsus chesapeaki whole genome sequence.</title>
        <authorList>
            <person name="Bogema D.R."/>
        </authorList>
    </citation>
    <scope>NUCLEOTIDE SEQUENCE [LARGE SCALE GENOMIC DNA]</scope>
    <source>
        <strain evidence="9">ATCC PRA-425</strain>
    </source>
</reference>
<dbReference type="AlphaFoldDB" id="A0A7J6MJ54"/>
<keyword evidence="3 7" id="KW-0812">Transmembrane</keyword>
<evidence type="ECO:0000256" key="5">
    <source>
        <dbReference type="ARBA" id="ARBA00023136"/>
    </source>
</evidence>
<dbReference type="InterPro" id="IPR017927">
    <property type="entry name" value="FAD-bd_FR_type"/>
</dbReference>
<evidence type="ECO:0000256" key="3">
    <source>
        <dbReference type="ARBA" id="ARBA00022692"/>
    </source>
</evidence>
<evidence type="ECO:0000256" key="1">
    <source>
        <dbReference type="ARBA" id="ARBA00004141"/>
    </source>
</evidence>
<dbReference type="GO" id="GO:0006826">
    <property type="term" value="P:iron ion transport"/>
    <property type="evidence" value="ECO:0007669"/>
    <property type="project" value="TreeGrafter"/>
</dbReference>
<feature type="domain" description="FAD-binding FR-type" evidence="8">
    <location>
        <begin position="260"/>
        <end position="364"/>
    </location>
</feature>
<evidence type="ECO:0000256" key="6">
    <source>
        <dbReference type="ARBA" id="ARBA00023180"/>
    </source>
</evidence>
<dbReference type="InterPro" id="IPR017938">
    <property type="entry name" value="Riboflavin_synthase-like_b-brl"/>
</dbReference>
<feature type="transmembrane region" description="Helical" evidence="7">
    <location>
        <begin position="113"/>
        <end position="137"/>
    </location>
</feature>
<dbReference type="PANTHER" id="PTHR32361">
    <property type="entry name" value="FERRIC/CUPRIC REDUCTASE TRANSMEMBRANE COMPONENT"/>
    <property type="match status" value="1"/>
</dbReference>
<evidence type="ECO:0000313" key="10">
    <source>
        <dbReference type="Proteomes" id="UP000591131"/>
    </source>
</evidence>
<evidence type="ECO:0000313" key="9">
    <source>
        <dbReference type="EMBL" id="KAF4671514.1"/>
    </source>
</evidence>
<dbReference type="GO" id="GO:0005886">
    <property type="term" value="C:plasma membrane"/>
    <property type="evidence" value="ECO:0007669"/>
    <property type="project" value="TreeGrafter"/>
</dbReference>
<dbReference type="GO" id="GO:0015677">
    <property type="term" value="P:copper ion import"/>
    <property type="evidence" value="ECO:0007669"/>
    <property type="project" value="TreeGrafter"/>
</dbReference>
<organism evidence="9 10">
    <name type="scientific">Perkinsus chesapeaki</name>
    <name type="common">Clam parasite</name>
    <name type="synonym">Perkinsus andrewsi</name>
    <dbReference type="NCBI Taxonomy" id="330153"/>
    <lineage>
        <taxon>Eukaryota</taxon>
        <taxon>Sar</taxon>
        <taxon>Alveolata</taxon>
        <taxon>Perkinsozoa</taxon>
        <taxon>Perkinsea</taxon>
        <taxon>Perkinsida</taxon>
        <taxon>Perkinsidae</taxon>
        <taxon>Perkinsus</taxon>
    </lineage>
</organism>
<keyword evidence="6" id="KW-0325">Glycoprotein</keyword>
<feature type="transmembrane region" description="Helical" evidence="7">
    <location>
        <begin position="189"/>
        <end position="206"/>
    </location>
</feature>